<dbReference type="RefSeq" id="WP_093967039.1">
    <property type="nucleotide sequence ID" value="NZ_FXYE01000002.1"/>
</dbReference>
<dbReference type="InterPro" id="IPR038056">
    <property type="entry name" value="YjbR-like_sf"/>
</dbReference>
<dbReference type="SUPFAM" id="SSF142906">
    <property type="entry name" value="YjbR-like"/>
    <property type="match status" value="1"/>
</dbReference>
<dbReference type="Proteomes" id="UP000202922">
    <property type="component" value="Unassembled WGS sequence"/>
</dbReference>
<evidence type="ECO:0000313" key="1">
    <source>
        <dbReference type="EMBL" id="SMX41683.1"/>
    </source>
</evidence>
<proteinExistence type="predicted"/>
<dbReference type="InterPro" id="IPR007351">
    <property type="entry name" value="YjbR"/>
</dbReference>
<dbReference type="AlphaFoldDB" id="A0A238KFT6"/>
<reference evidence="2" key="1">
    <citation type="submission" date="2017-05" db="EMBL/GenBank/DDBJ databases">
        <authorList>
            <person name="Rodrigo-Torres L."/>
            <person name="Arahal R. D."/>
            <person name="Lucena T."/>
        </authorList>
    </citation>
    <scope>NUCLEOTIDE SEQUENCE [LARGE SCALE GENOMIC DNA]</scope>
    <source>
        <strain evidence="2">CECT 8621</strain>
    </source>
</reference>
<dbReference type="InterPro" id="IPR058532">
    <property type="entry name" value="YjbR/MT2646/Rv2570-like"/>
</dbReference>
<gene>
    <name evidence="1" type="ORF">COL8621_01805</name>
</gene>
<dbReference type="EMBL" id="FXYE01000002">
    <property type="protein sequence ID" value="SMX41683.1"/>
    <property type="molecule type" value="Genomic_DNA"/>
</dbReference>
<dbReference type="PANTHER" id="PTHR35145">
    <property type="entry name" value="CYTOPLASMIC PROTEIN-RELATED"/>
    <property type="match status" value="1"/>
</dbReference>
<dbReference type="Gene3D" id="3.90.1150.30">
    <property type="match status" value="1"/>
</dbReference>
<name>A0A238KFT6_9RHOB</name>
<organism evidence="1 2">
    <name type="scientific">Actibacterium lipolyticum</name>
    <dbReference type="NCBI Taxonomy" id="1524263"/>
    <lineage>
        <taxon>Bacteria</taxon>
        <taxon>Pseudomonadati</taxon>
        <taxon>Pseudomonadota</taxon>
        <taxon>Alphaproteobacteria</taxon>
        <taxon>Rhodobacterales</taxon>
        <taxon>Roseobacteraceae</taxon>
        <taxon>Actibacterium</taxon>
    </lineage>
</organism>
<accession>A0A238KFT6</accession>
<sequence>MDEIELKRFCDALPGAVYEQPFGPDVGCWKVAGKIFALCGHGEGRVSVKCADPEKAAMLIDVGRATKAPYLPRGGWVSIPFTSTDPDEVKERLSESYQTIRSSLSKKIQASLG</sequence>
<protein>
    <recommendedName>
        <fullName evidence="3">MmcQ/YjbR family DNA-binding protein</fullName>
    </recommendedName>
</protein>
<dbReference type="Pfam" id="PF04237">
    <property type="entry name" value="YjbR"/>
    <property type="match status" value="1"/>
</dbReference>
<dbReference type="OrthoDB" id="9804614at2"/>
<evidence type="ECO:0008006" key="3">
    <source>
        <dbReference type="Google" id="ProtNLM"/>
    </source>
</evidence>
<keyword evidence="2" id="KW-1185">Reference proteome</keyword>
<evidence type="ECO:0000313" key="2">
    <source>
        <dbReference type="Proteomes" id="UP000202922"/>
    </source>
</evidence>
<dbReference type="PANTHER" id="PTHR35145:SF1">
    <property type="entry name" value="CYTOPLASMIC PROTEIN"/>
    <property type="match status" value="1"/>
</dbReference>